<reference evidence="7 8" key="2">
    <citation type="submission" date="2020-09" db="EMBL/GenBank/DDBJ databases">
        <title>Co-existence of a novel multidrug-resistance efflux pump with carbapenem resistance gene blaVIM-2 in one megaplasmid in Pseudomonas putida.</title>
        <authorList>
            <person name="Peng K."/>
            <person name="Li R."/>
        </authorList>
    </citation>
    <scope>NUCLEOTIDE SEQUENCE [LARGE SCALE GENOMIC DNA]</scope>
    <source>
        <strain evidence="7 8">ZXPA-20</strain>
    </source>
</reference>
<dbReference type="SUPFAM" id="SSF53850">
    <property type="entry name" value="Periplasmic binding protein-like II"/>
    <property type="match status" value="1"/>
</dbReference>
<dbReference type="PROSITE" id="PS50931">
    <property type="entry name" value="HTH_LYSR"/>
    <property type="match status" value="1"/>
</dbReference>
<evidence type="ECO:0000313" key="8">
    <source>
        <dbReference type="Proteomes" id="UP000516786"/>
    </source>
</evidence>
<sequence length="301" mass="33480">MDYFSALNAFVEAARQSNFSRAAERLEVKASTISRYVRDLETDLGIALFNRSTRALRLTEGGRTFLVHAQRVLDELEVARAAASSLNDEPRGVLQLNAPPAFARHHIVPALSEFRARFPQIQVDLTCEESQVNLIDAGADLAIRLGCLPDSSLKARKIADEQWVLCAAPSLWHEPSGPEHPEALADQGFIASSQRLDLYWSHAGETVRQSHTVTLRTNDLEAQLVAAQAGQGPVLLPAWLVATAIRQGTLVRWLSAWQCQPGEVGTSLWFIYPPKRIVSSKVRSFIDFMVQRIGEAPYWRL</sequence>
<dbReference type="InterPro" id="IPR036390">
    <property type="entry name" value="WH_DNA-bd_sf"/>
</dbReference>
<dbReference type="RefSeq" id="WP_004577342.1">
    <property type="nucleotide sequence ID" value="NZ_CAKNBT010000026.1"/>
</dbReference>
<dbReference type="PANTHER" id="PTHR30537:SF5">
    <property type="entry name" value="HTH-TYPE TRANSCRIPTIONAL ACTIVATOR TTDR-RELATED"/>
    <property type="match status" value="1"/>
</dbReference>
<dbReference type="InterPro" id="IPR058163">
    <property type="entry name" value="LysR-type_TF_proteobact-type"/>
</dbReference>
<name>A0A7Y7ZFF0_PSEPU</name>
<reference evidence="6 9" key="1">
    <citation type="submission" date="2020-04" db="EMBL/GenBank/DDBJ databases">
        <title>Molecular characterization of pseudomonads from Agaricus bisporus reveal novel blotch 2 pathogens in Western Europe.</title>
        <authorList>
            <person name="Taparia T."/>
            <person name="Krijger M."/>
            <person name="Haynes E."/>
            <person name="Elpinstone J.G."/>
            <person name="Noble R."/>
            <person name="Van Der Wolf J."/>
        </authorList>
    </citation>
    <scope>NUCLEOTIDE SEQUENCE [LARGE SCALE GENOMIC DNA]</scope>
    <source>
        <strain evidence="6 9">P7765</strain>
    </source>
</reference>
<gene>
    <name evidence="6" type="ORF">HX798_24300</name>
    <name evidence="7" type="ORF">ID616_15240</name>
</gene>
<dbReference type="GO" id="GO:0003677">
    <property type="term" value="F:DNA binding"/>
    <property type="evidence" value="ECO:0007669"/>
    <property type="project" value="UniProtKB-KW"/>
</dbReference>
<dbReference type="Gene3D" id="3.40.190.290">
    <property type="match status" value="1"/>
</dbReference>
<dbReference type="Proteomes" id="UP000516786">
    <property type="component" value="Chromosome"/>
</dbReference>
<evidence type="ECO:0000256" key="4">
    <source>
        <dbReference type="ARBA" id="ARBA00023163"/>
    </source>
</evidence>
<evidence type="ECO:0000313" key="7">
    <source>
        <dbReference type="EMBL" id="QOC95481.1"/>
    </source>
</evidence>
<evidence type="ECO:0000256" key="1">
    <source>
        <dbReference type="ARBA" id="ARBA00009437"/>
    </source>
</evidence>
<evidence type="ECO:0000256" key="3">
    <source>
        <dbReference type="ARBA" id="ARBA00023125"/>
    </source>
</evidence>
<dbReference type="GO" id="GO:0003700">
    <property type="term" value="F:DNA-binding transcription factor activity"/>
    <property type="evidence" value="ECO:0007669"/>
    <property type="project" value="InterPro"/>
</dbReference>
<dbReference type="EMBL" id="CP061723">
    <property type="protein sequence ID" value="QOC95481.1"/>
    <property type="molecule type" value="Genomic_DNA"/>
</dbReference>
<dbReference type="InterPro" id="IPR036388">
    <property type="entry name" value="WH-like_DNA-bd_sf"/>
</dbReference>
<dbReference type="FunFam" id="1.10.10.10:FF:000001">
    <property type="entry name" value="LysR family transcriptional regulator"/>
    <property type="match status" value="1"/>
</dbReference>
<keyword evidence="3" id="KW-0238">DNA-binding</keyword>
<keyword evidence="4" id="KW-0804">Transcription</keyword>
<comment type="similarity">
    <text evidence="1">Belongs to the LysR transcriptional regulatory family.</text>
</comment>
<organism evidence="6 9">
    <name type="scientific">Pseudomonas putida</name>
    <name type="common">Arthrobacter siderocapsulatus</name>
    <dbReference type="NCBI Taxonomy" id="303"/>
    <lineage>
        <taxon>Bacteria</taxon>
        <taxon>Pseudomonadati</taxon>
        <taxon>Pseudomonadota</taxon>
        <taxon>Gammaproteobacteria</taxon>
        <taxon>Pseudomonadales</taxon>
        <taxon>Pseudomonadaceae</taxon>
        <taxon>Pseudomonas</taxon>
    </lineage>
</organism>
<dbReference type="AlphaFoldDB" id="A0A7Y7ZFF0"/>
<dbReference type="CDD" id="cd08422">
    <property type="entry name" value="PBP2_CrgA_like"/>
    <property type="match status" value="1"/>
</dbReference>
<protein>
    <submittedName>
        <fullName evidence="6">LysR family transcriptional regulator</fullName>
    </submittedName>
</protein>
<dbReference type="SUPFAM" id="SSF46785">
    <property type="entry name" value="Winged helix' DNA-binding domain"/>
    <property type="match status" value="1"/>
</dbReference>
<dbReference type="EMBL" id="JACARV010000090">
    <property type="protein sequence ID" value="NWC83383.1"/>
    <property type="molecule type" value="Genomic_DNA"/>
</dbReference>
<evidence type="ECO:0000313" key="6">
    <source>
        <dbReference type="EMBL" id="NWC83383.1"/>
    </source>
</evidence>
<dbReference type="Gene3D" id="1.10.10.10">
    <property type="entry name" value="Winged helix-like DNA-binding domain superfamily/Winged helix DNA-binding domain"/>
    <property type="match status" value="1"/>
</dbReference>
<dbReference type="Proteomes" id="UP000542695">
    <property type="component" value="Unassembled WGS sequence"/>
</dbReference>
<dbReference type="Pfam" id="PF00126">
    <property type="entry name" value="HTH_1"/>
    <property type="match status" value="1"/>
</dbReference>
<evidence type="ECO:0000256" key="2">
    <source>
        <dbReference type="ARBA" id="ARBA00023015"/>
    </source>
</evidence>
<dbReference type="InterPro" id="IPR005119">
    <property type="entry name" value="LysR_subst-bd"/>
</dbReference>
<dbReference type="InterPro" id="IPR000847">
    <property type="entry name" value="LysR_HTH_N"/>
</dbReference>
<dbReference type="PANTHER" id="PTHR30537">
    <property type="entry name" value="HTH-TYPE TRANSCRIPTIONAL REGULATOR"/>
    <property type="match status" value="1"/>
</dbReference>
<dbReference type="Pfam" id="PF03466">
    <property type="entry name" value="LysR_substrate"/>
    <property type="match status" value="1"/>
</dbReference>
<keyword evidence="2" id="KW-0805">Transcription regulation</keyword>
<evidence type="ECO:0000259" key="5">
    <source>
        <dbReference type="PROSITE" id="PS50931"/>
    </source>
</evidence>
<feature type="domain" description="HTH lysR-type" evidence="5">
    <location>
        <begin position="1"/>
        <end position="59"/>
    </location>
</feature>
<evidence type="ECO:0000313" key="9">
    <source>
        <dbReference type="Proteomes" id="UP000542695"/>
    </source>
</evidence>
<accession>A0A7Y7ZFF0</accession>
<proteinExistence type="inferred from homology"/>